<sequence length="49" mass="5397">MRASTKHHCDRCASDVHTFWPFITHWSPSSSAVVATLARSLPAPGSEYP</sequence>
<proteinExistence type="predicted"/>
<organism evidence="1 2">
    <name type="scientific">Mycobacterium tuberculosis</name>
    <dbReference type="NCBI Taxonomy" id="1773"/>
    <lineage>
        <taxon>Bacteria</taxon>
        <taxon>Bacillati</taxon>
        <taxon>Actinomycetota</taxon>
        <taxon>Actinomycetes</taxon>
        <taxon>Mycobacteriales</taxon>
        <taxon>Mycobacteriaceae</taxon>
        <taxon>Mycobacterium</taxon>
        <taxon>Mycobacterium tuberculosis complex</taxon>
    </lineage>
</organism>
<evidence type="ECO:0000313" key="1">
    <source>
        <dbReference type="EMBL" id="CPB35342.1"/>
    </source>
</evidence>
<comment type="caution">
    <text evidence="1">The sequence shown here is derived from an EMBL/GenBank/DDBJ whole genome shotgun (WGS) entry which is preliminary data.</text>
</comment>
<accession>A0A916PHL1</accession>
<reference evidence="2" key="1">
    <citation type="submission" date="2015-03" db="EMBL/GenBank/DDBJ databases">
        <authorList>
            <consortium name="Pathogen Informatics"/>
        </authorList>
    </citation>
    <scope>NUCLEOTIDE SEQUENCE [LARGE SCALE GENOMIC DNA]</scope>
    <source>
        <strain evidence="2">N09902308</strain>
    </source>
</reference>
<dbReference type="Proteomes" id="UP000039021">
    <property type="component" value="Unassembled WGS sequence"/>
</dbReference>
<protein>
    <submittedName>
        <fullName evidence="1">Uncharacterized protein</fullName>
    </submittedName>
</protein>
<gene>
    <name evidence="1" type="ORF">ERS007739_05206</name>
</gene>
<evidence type="ECO:0000313" key="2">
    <source>
        <dbReference type="Proteomes" id="UP000039021"/>
    </source>
</evidence>
<dbReference type="AlphaFoldDB" id="A0A916PHL1"/>
<name>A0A916PHL1_MYCTX</name>
<dbReference type="EMBL" id="CSBK01003895">
    <property type="protein sequence ID" value="CPB35342.1"/>
    <property type="molecule type" value="Genomic_DNA"/>
</dbReference>